<gene>
    <name evidence="2" type="ORF">AFUS01_LOCUS6576</name>
</gene>
<dbReference type="EMBL" id="CAJVCH010043321">
    <property type="protein sequence ID" value="CAG7717102.1"/>
    <property type="molecule type" value="Genomic_DNA"/>
</dbReference>
<sequence length="83" mass="9397">MMFNRKTVAILVHRCPKIFNFGFSDAKWNSKLAGSNCVQLKREFTLRENSSNFPAASQILANLSHPGHSSPTKQDWSKLFQNA</sequence>
<protein>
    <submittedName>
        <fullName evidence="2">Uncharacterized protein</fullName>
    </submittedName>
</protein>
<keyword evidence="3" id="KW-1185">Reference proteome</keyword>
<dbReference type="Proteomes" id="UP000708208">
    <property type="component" value="Unassembled WGS sequence"/>
</dbReference>
<reference evidence="2" key="1">
    <citation type="submission" date="2021-06" db="EMBL/GenBank/DDBJ databases">
        <authorList>
            <person name="Hodson N. C."/>
            <person name="Mongue J. A."/>
            <person name="Jaron S. K."/>
        </authorList>
    </citation>
    <scope>NUCLEOTIDE SEQUENCE</scope>
</reference>
<accession>A0A8J2JFQ4</accession>
<feature type="region of interest" description="Disordered" evidence="1">
    <location>
        <begin position="64"/>
        <end position="83"/>
    </location>
</feature>
<name>A0A8J2JFQ4_9HEXA</name>
<evidence type="ECO:0000313" key="3">
    <source>
        <dbReference type="Proteomes" id="UP000708208"/>
    </source>
</evidence>
<organism evidence="2 3">
    <name type="scientific">Allacma fusca</name>
    <dbReference type="NCBI Taxonomy" id="39272"/>
    <lineage>
        <taxon>Eukaryota</taxon>
        <taxon>Metazoa</taxon>
        <taxon>Ecdysozoa</taxon>
        <taxon>Arthropoda</taxon>
        <taxon>Hexapoda</taxon>
        <taxon>Collembola</taxon>
        <taxon>Symphypleona</taxon>
        <taxon>Sminthuridae</taxon>
        <taxon>Allacma</taxon>
    </lineage>
</organism>
<proteinExistence type="predicted"/>
<evidence type="ECO:0000256" key="1">
    <source>
        <dbReference type="SAM" id="MobiDB-lite"/>
    </source>
</evidence>
<evidence type="ECO:0000313" key="2">
    <source>
        <dbReference type="EMBL" id="CAG7717102.1"/>
    </source>
</evidence>
<comment type="caution">
    <text evidence="2">The sequence shown here is derived from an EMBL/GenBank/DDBJ whole genome shotgun (WGS) entry which is preliminary data.</text>
</comment>
<dbReference type="AlphaFoldDB" id="A0A8J2JFQ4"/>